<dbReference type="SMART" id="SM00034">
    <property type="entry name" value="CLECT"/>
    <property type="match status" value="1"/>
</dbReference>
<dbReference type="Pfam" id="PF00059">
    <property type="entry name" value="Lectin_C"/>
    <property type="match status" value="1"/>
</dbReference>
<dbReference type="GeneTree" id="ENSGT00940000162818"/>
<organism evidence="4 5">
    <name type="scientific">Sander lucioperca</name>
    <name type="common">Pike-perch</name>
    <name type="synonym">Perca lucioperca</name>
    <dbReference type="NCBI Taxonomy" id="283035"/>
    <lineage>
        <taxon>Eukaryota</taxon>
        <taxon>Metazoa</taxon>
        <taxon>Chordata</taxon>
        <taxon>Craniata</taxon>
        <taxon>Vertebrata</taxon>
        <taxon>Euteleostomi</taxon>
        <taxon>Actinopterygii</taxon>
        <taxon>Neopterygii</taxon>
        <taxon>Teleostei</taxon>
        <taxon>Neoteleostei</taxon>
        <taxon>Acanthomorphata</taxon>
        <taxon>Eupercaria</taxon>
        <taxon>Perciformes</taxon>
        <taxon>Percoidei</taxon>
        <taxon>Percidae</taxon>
        <taxon>Luciopercinae</taxon>
        <taxon>Sander</taxon>
    </lineage>
</organism>
<keyword evidence="2" id="KW-0732">Signal</keyword>
<dbReference type="PROSITE" id="PS00615">
    <property type="entry name" value="C_TYPE_LECTIN_1"/>
    <property type="match status" value="1"/>
</dbReference>
<name>A0A8C9XNH7_SANLU</name>
<sequence length="176" mass="19739">MVLLTCWLCCLQHIKVNCKLLTVNSATDKPHFSIFINNNCTHRCGQTSCHPYWTQFGSRCFAFHIQTKTWMDAEIFCEITGGNLASIHSDAEHTFIKNYINQVTGAQKPSWIGGSDAMEEGTWMWSDGSKFNYKIWNVGEPNNSGGAENCLLMNSANWNDAACTYQASFVCSKNSV</sequence>
<dbReference type="InterPro" id="IPR018378">
    <property type="entry name" value="C-type_lectin_CS"/>
</dbReference>
<accession>A0A8C9XNH7</accession>
<evidence type="ECO:0000313" key="5">
    <source>
        <dbReference type="Proteomes" id="UP000694568"/>
    </source>
</evidence>
<evidence type="ECO:0000256" key="2">
    <source>
        <dbReference type="SAM" id="SignalP"/>
    </source>
</evidence>
<protein>
    <recommendedName>
        <fullName evidence="3">C-type lectin domain-containing protein</fullName>
    </recommendedName>
</protein>
<dbReference type="Gene3D" id="3.10.100.10">
    <property type="entry name" value="Mannose-Binding Protein A, subunit A"/>
    <property type="match status" value="1"/>
</dbReference>
<dbReference type="Proteomes" id="UP000694568">
    <property type="component" value="Unplaced"/>
</dbReference>
<feature type="chain" id="PRO_5034599767" description="C-type lectin domain-containing protein" evidence="2">
    <location>
        <begin position="19"/>
        <end position="176"/>
    </location>
</feature>
<feature type="domain" description="C-type lectin" evidence="3">
    <location>
        <begin position="56"/>
        <end position="172"/>
    </location>
</feature>
<dbReference type="PROSITE" id="PS50041">
    <property type="entry name" value="C_TYPE_LECTIN_2"/>
    <property type="match status" value="1"/>
</dbReference>
<proteinExistence type="predicted"/>
<feature type="signal peptide" evidence="2">
    <location>
        <begin position="1"/>
        <end position="18"/>
    </location>
</feature>
<dbReference type="PRINTS" id="PR01504">
    <property type="entry name" value="PNCREATITSAP"/>
</dbReference>
<evidence type="ECO:0000259" key="3">
    <source>
        <dbReference type="PROSITE" id="PS50041"/>
    </source>
</evidence>
<dbReference type="InterPro" id="IPR001304">
    <property type="entry name" value="C-type_lectin-like"/>
</dbReference>
<dbReference type="AlphaFoldDB" id="A0A8C9XNH7"/>
<dbReference type="InterPro" id="IPR016186">
    <property type="entry name" value="C-type_lectin-like/link_sf"/>
</dbReference>
<keyword evidence="1" id="KW-1015">Disulfide bond</keyword>
<dbReference type="SUPFAM" id="SSF56436">
    <property type="entry name" value="C-type lectin-like"/>
    <property type="match status" value="1"/>
</dbReference>
<dbReference type="InterPro" id="IPR016187">
    <property type="entry name" value="CTDL_fold"/>
</dbReference>
<dbReference type="InterPro" id="IPR050111">
    <property type="entry name" value="C-type_lectin/snaclec_domain"/>
</dbReference>
<dbReference type="Ensembl" id="ENSSLUT00000012191.1">
    <property type="protein sequence ID" value="ENSSLUP00000011786.1"/>
    <property type="gene ID" value="ENSSLUG00000005612.1"/>
</dbReference>
<reference evidence="4" key="1">
    <citation type="submission" date="2025-08" db="UniProtKB">
        <authorList>
            <consortium name="Ensembl"/>
        </authorList>
    </citation>
    <scope>IDENTIFICATION</scope>
</reference>
<keyword evidence="5" id="KW-1185">Reference proteome</keyword>
<reference evidence="4" key="2">
    <citation type="submission" date="2025-09" db="UniProtKB">
        <authorList>
            <consortium name="Ensembl"/>
        </authorList>
    </citation>
    <scope>IDENTIFICATION</scope>
</reference>
<evidence type="ECO:0000313" key="4">
    <source>
        <dbReference type="Ensembl" id="ENSSLUP00000011786.1"/>
    </source>
</evidence>
<evidence type="ECO:0000256" key="1">
    <source>
        <dbReference type="ARBA" id="ARBA00023157"/>
    </source>
</evidence>
<dbReference type="PANTHER" id="PTHR22803">
    <property type="entry name" value="MANNOSE, PHOSPHOLIPASE, LECTIN RECEPTOR RELATED"/>
    <property type="match status" value="1"/>
</dbReference>